<evidence type="ECO:0000313" key="2">
    <source>
        <dbReference type="Proteomes" id="UP000287853"/>
    </source>
</evidence>
<dbReference type="Proteomes" id="UP000287853">
    <property type="component" value="Unassembled WGS sequence"/>
</dbReference>
<keyword evidence="2" id="KW-1185">Reference proteome</keyword>
<reference evidence="1 2" key="1">
    <citation type="submission" date="2017-01" db="EMBL/GenBank/DDBJ databases">
        <title>The cable genome- insights into the physiology and evolution of filamentous bacteria capable of sulfide oxidation via long distance electron transfer.</title>
        <authorList>
            <person name="Schreiber L."/>
            <person name="Bjerg J.T."/>
            <person name="Boggild A."/>
            <person name="Van De Vossenberg J."/>
            <person name="Meysman F."/>
            <person name="Nielsen L.P."/>
            <person name="Schramm A."/>
            <person name="Kjeldsen K.U."/>
        </authorList>
    </citation>
    <scope>NUCLEOTIDE SEQUENCE [LARGE SCALE GENOMIC DNA]</scope>
    <source>
        <strain evidence="1">MCF</strain>
    </source>
</reference>
<comment type="caution">
    <text evidence="1">The sequence shown here is derived from an EMBL/GenBank/DDBJ whole genome shotgun (WGS) entry which is preliminary data.</text>
</comment>
<sequence>MPFFCRPSDGIGRGGVFAGVFFSFMYCSSGGILRSCSGKYTPLVGDHKEITAGVPKAKRQRCLPPACSPYIFTVRIYSASKTLS</sequence>
<dbReference type="AlphaFoldDB" id="A0A444J3F2"/>
<accession>A0A444J3F2</accession>
<dbReference type="EMBL" id="MTKO01000029">
    <property type="protein sequence ID" value="RWX47689.1"/>
    <property type="molecule type" value="Genomic_DNA"/>
</dbReference>
<organism evidence="1 2">
    <name type="scientific">Candidatus Electrothrix aarhusensis</name>
    <dbReference type="NCBI Taxonomy" id="1859131"/>
    <lineage>
        <taxon>Bacteria</taxon>
        <taxon>Pseudomonadati</taxon>
        <taxon>Thermodesulfobacteriota</taxon>
        <taxon>Desulfobulbia</taxon>
        <taxon>Desulfobulbales</taxon>
        <taxon>Desulfobulbaceae</taxon>
        <taxon>Candidatus Electrothrix</taxon>
    </lineage>
</organism>
<protein>
    <submittedName>
        <fullName evidence="1">Uncharacterized protein</fullName>
    </submittedName>
</protein>
<evidence type="ECO:0000313" key="1">
    <source>
        <dbReference type="EMBL" id="RWX47689.1"/>
    </source>
</evidence>
<gene>
    <name evidence="1" type="ORF">H206_06123</name>
</gene>
<name>A0A444J3F2_9BACT</name>
<proteinExistence type="predicted"/>